<feature type="domain" description="WD repeat-containing protein 75 second beta-propeller" evidence="9">
    <location>
        <begin position="338"/>
        <end position="666"/>
    </location>
</feature>
<dbReference type="Pfam" id="PF23869">
    <property type="entry name" value="Beta-prop_WDR75_1st"/>
    <property type="match status" value="1"/>
</dbReference>
<keyword evidence="7" id="KW-0539">Nucleus</keyword>
<evidence type="ECO:0000256" key="5">
    <source>
        <dbReference type="ARBA" id="ARBA00022737"/>
    </source>
</evidence>
<keyword evidence="2" id="KW-0690">Ribosome biogenesis</keyword>
<keyword evidence="3" id="KW-0698">rRNA processing</keyword>
<dbReference type="Pfam" id="PF23769">
    <property type="entry name" value="Beta-prop_WDR75_2nd"/>
    <property type="match status" value="1"/>
</dbReference>
<dbReference type="SUPFAM" id="SSF50978">
    <property type="entry name" value="WD40 repeat-like"/>
    <property type="match status" value="2"/>
</dbReference>
<evidence type="ECO:0000313" key="10">
    <source>
        <dbReference type="Proteomes" id="UP000694941"/>
    </source>
</evidence>
<dbReference type="PANTHER" id="PTHR44215:SF1">
    <property type="entry name" value="WD REPEAT-CONTAINING PROTEIN 75"/>
    <property type="match status" value="1"/>
</dbReference>
<proteinExistence type="predicted"/>
<evidence type="ECO:0000256" key="7">
    <source>
        <dbReference type="ARBA" id="ARBA00023242"/>
    </source>
</evidence>
<keyword evidence="6" id="KW-0804">Transcription</keyword>
<comment type="subcellular location">
    <subcellularLocation>
        <location evidence="1">Nucleus</location>
        <location evidence="1">Nucleolus</location>
    </subcellularLocation>
</comment>
<evidence type="ECO:0000256" key="3">
    <source>
        <dbReference type="ARBA" id="ARBA00022552"/>
    </source>
</evidence>
<evidence type="ECO:0000256" key="6">
    <source>
        <dbReference type="ARBA" id="ARBA00023163"/>
    </source>
</evidence>
<dbReference type="InterPro" id="IPR057644">
    <property type="entry name" value="Beta-prop_WDR75_2nd"/>
</dbReference>
<dbReference type="InterPro" id="IPR015943">
    <property type="entry name" value="WD40/YVTN_repeat-like_dom_sf"/>
</dbReference>
<evidence type="ECO:0000313" key="11">
    <source>
        <dbReference type="RefSeq" id="XP_013778606.1"/>
    </source>
</evidence>
<dbReference type="RefSeq" id="XP_013778606.1">
    <property type="nucleotide sequence ID" value="XM_013923152.2"/>
</dbReference>
<protein>
    <submittedName>
        <fullName evidence="11">WD repeat-containing protein 75-like</fullName>
    </submittedName>
</protein>
<gene>
    <name evidence="11" type="primary">LOC106463156</name>
</gene>
<dbReference type="InterPro" id="IPR036322">
    <property type="entry name" value="WD40_repeat_dom_sf"/>
</dbReference>
<evidence type="ECO:0000259" key="9">
    <source>
        <dbReference type="Pfam" id="PF23769"/>
    </source>
</evidence>
<dbReference type="Gene3D" id="2.130.10.10">
    <property type="entry name" value="YVTN repeat-like/Quinoprotein amine dehydrogenase"/>
    <property type="match status" value="2"/>
</dbReference>
<dbReference type="PANTHER" id="PTHR44215">
    <property type="entry name" value="WD REPEAT-CONTAINING PROTEIN 75"/>
    <property type="match status" value="1"/>
</dbReference>
<feature type="region of interest" description="Disordered" evidence="8">
    <location>
        <begin position="760"/>
        <end position="791"/>
    </location>
</feature>
<evidence type="ECO:0000256" key="4">
    <source>
        <dbReference type="ARBA" id="ARBA00022574"/>
    </source>
</evidence>
<keyword evidence="4" id="KW-0853">WD repeat</keyword>
<organism evidence="10 11">
    <name type="scientific">Limulus polyphemus</name>
    <name type="common">Atlantic horseshoe crab</name>
    <dbReference type="NCBI Taxonomy" id="6850"/>
    <lineage>
        <taxon>Eukaryota</taxon>
        <taxon>Metazoa</taxon>
        <taxon>Ecdysozoa</taxon>
        <taxon>Arthropoda</taxon>
        <taxon>Chelicerata</taxon>
        <taxon>Merostomata</taxon>
        <taxon>Xiphosura</taxon>
        <taxon>Limulidae</taxon>
        <taxon>Limulus</taxon>
    </lineage>
</organism>
<keyword evidence="5" id="KW-0677">Repeat</keyword>
<evidence type="ECO:0000256" key="8">
    <source>
        <dbReference type="SAM" id="MobiDB-lite"/>
    </source>
</evidence>
<dbReference type="GeneID" id="106463156"/>
<evidence type="ECO:0000256" key="2">
    <source>
        <dbReference type="ARBA" id="ARBA00022517"/>
    </source>
</evidence>
<dbReference type="InterPro" id="IPR001680">
    <property type="entry name" value="WD40_rpt"/>
</dbReference>
<evidence type="ECO:0000256" key="1">
    <source>
        <dbReference type="ARBA" id="ARBA00004604"/>
    </source>
</evidence>
<keyword evidence="10" id="KW-1185">Reference proteome</keyword>
<accession>A0ABM1BBE3</accession>
<dbReference type="InterPro" id="IPR053826">
    <property type="entry name" value="WDR75"/>
</dbReference>
<sequence length="839" mass="94810">MEHEESVTTSIVKEIKNKPTKKPSVRLKAGASLVRFKPLFSYDAKYLLVPSGNVVKVFSTLSGECIRTLKGHKLLVVSLQINPTNHVQILSCDESGVIIQWDYVDGTAIKVYRLTLKHSVKAFYAPHSSQPWYVITQVEGKDVYQLLSVSKDVQTRTRFILQPVYPQQNCVAFGEKGQFVAGIYENELRIFDLKSKNFNIHKAGNVRLTCIACHPSRGFIATGDDMGKIIVWANFIKSNHPTRSIYHWHTLLVADLEFSAEGTYLYSGGGECVLVKWKLGSDNRYFLPRMGLPICHVAVAPTNSYVATSHLDNVYIGGIVGKHLPGVKQMESPLSTGLLHDPRTNALVLNGKPGHLQFYHLENDKQMFNLDIVDQNLATQERHQCVINREVTKACIDNNGEWLGTVELRDDGETNIEIKLKFWWFDSLSQRFTLNTCVNLPHHKKIYVIKFKPVNKCQDKSLYQPLAVTTSEDRKFKLWGLVDDADTDIHGKQLCWNCQSVGFYRNMVAKDADFSTDGSLLAVSFDHIATLWESETNALKATLCHPRSEENISQVLFGQKSCCHLVVCATPTSITVWNILSLTVAWNIQCELCLLTVDISSDLMAAFSKDKTLYIFRPSNPEPVYIHENVTSEPVLGAAFIPKTNFPSGDLWWQHNSQLYFMTEKQELLTITDEPDPEPEDSQMKLQQNLSTTPFGQLMAQKRKTDVEPSQPKTQLSQGILGLNEVNQILEVPSHVLPPVGLLCSNFMTSLLTHQTAKTWNFQESDEEEEDRKEKDSSQSETDEEDKLGVTITKNDKEIAIKNEKLAGNELKVTQEQLIENLTSIESENYSWLTELWCA</sequence>
<reference evidence="11" key="1">
    <citation type="submission" date="2025-08" db="UniProtKB">
        <authorList>
            <consortium name="RefSeq"/>
        </authorList>
    </citation>
    <scope>IDENTIFICATION</scope>
    <source>
        <tissue evidence="11">Muscle</tissue>
    </source>
</reference>
<dbReference type="Proteomes" id="UP000694941">
    <property type="component" value="Unplaced"/>
</dbReference>
<dbReference type="SMART" id="SM00320">
    <property type="entry name" value="WD40"/>
    <property type="match status" value="6"/>
</dbReference>
<name>A0ABM1BBE3_LIMPO</name>